<accession>A0ABP6RHF2</accession>
<evidence type="ECO:0000256" key="3">
    <source>
        <dbReference type="ARBA" id="ARBA00022475"/>
    </source>
</evidence>
<evidence type="ECO:0000256" key="5">
    <source>
        <dbReference type="ARBA" id="ARBA00022989"/>
    </source>
</evidence>
<feature type="compositionally biased region" description="Low complexity" evidence="7">
    <location>
        <begin position="187"/>
        <end position="211"/>
    </location>
</feature>
<reference evidence="10" key="1">
    <citation type="journal article" date="2019" name="Int. J. Syst. Evol. Microbiol.">
        <title>The Global Catalogue of Microorganisms (GCM) 10K type strain sequencing project: providing services to taxonomists for standard genome sequencing and annotation.</title>
        <authorList>
            <consortium name="The Broad Institute Genomics Platform"/>
            <consortium name="The Broad Institute Genome Sequencing Center for Infectious Disease"/>
            <person name="Wu L."/>
            <person name="Ma J."/>
        </authorList>
    </citation>
    <scope>NUCLEOTIDE SEQUENCE [LARGE SCALE GENOMIC DNA]</scope>
    <source>
        <strain evidence="10">JCM 11483</strain>
    </source>
</reference>
<dbReference type="Proteomes" id="UP001501736">
    <property type="component" value="Unassembled WGS sequence"/>
</dbReference>
<dbReference type="PANTHER" id="PTHR34583:SF2">
    <property type="entry name" value="ANTIPORTER SUBUNIT MNHC2-RELATED"/>
    <property type="match status" value="1"/>
</dbReference>
<feature type="transmembrane region" description="Helical" evidence="8">
    <location>
        <begin position="70"/>
        <end position="95"/>
    </location>
</feature>
<dbReference type="RefSeq" id="WP_344722236.1">
    <property type="nucleotide sequence ID" value="NZ_BAAAYG010000016.1"/>
</dbReference>
<evidence type="ECO:0000313" key="9">
    <source>
        <dbReference type="EMBL" id="GAA3288316.1"/>
    </source>
</evidence>
<keyword evidence="3" id="KW-1003">Cell membrane</keyword>
<dbReference type="EMBL" id="BAAAYG010000016">
    <property type="protein sequence ID" value="GAA3288316.1"/>
    <property type="molecule type" value="Genomic_DNA"/>
</dbReference>
<protein>
    <recommendedName>
        <fullName evidence="11">Na(+)/H(+) antiporter subunit C</fullName>
    </recommendedName>
</protein>
<dbReference type="InterPro" id="IPR039428">
    <property type="entry name" value="NUOK/Mnh_C1-like"/>
</dbReference>
<gene>
    <name evidence="9" type="ORF">GCM10020260_26660</name>
</gene>
<keyword evidence="6 8" id="KW-0472">Membrane</keyword>
<dbReference type="PANTHER" id="PTHR34583">
    <property type="entry name" value="ANTIPORTER SUBUNIT MNHC2-RELATED"/>
    <property type="match status" value="1"/>
</dbReference>
<evidence type="ECO:0000256" key="1">
    <source>
        <dbReference type="ARBA" id="ARBA00004651"/>
    </source>
</evidence>
<name>A0ABP6RHF2_9MICC</name>
<feature type="transmembrane region" description="Helical" evidence="8">
    <location>
        <begin position="30"/>
        <end position="50"/>
    </location>
</feature>
<evidence type="ECO:0000256" key="2">
    <source>
        <dbReference type="ARBA" id="ARBA00010388"/>
    </source>
</evidence>
<proteinExistence type="inferred from homology"/>
<evidence type="ECO:0008006" key="11">
    <source>
        <dbReference type="Google" id="ProtNLM"/>
    </source>
</evidence>
<dbReference type="Gene3D" id="1.10.287.3510">
    <property type="match status" value="1"/>
</dbReference>
<evidence type="ECO:0000256" key="6">
    <source>
        <dbReference type="ARBA" id="ARBA00023136"/>
    </source>
</evidence>
<comment type="similarity">
    <text evidence="2">Belongs to the CPA3 antiporters (TC 2.A.63) subunit C family.</text>
</comment>
<organism evidence="9 10">
    <name type="scientific">Nesterenkonia halobia</name>
    <dbReference type="NCBI Taxonomy" id="37922"/>
    <lineage>
        <taxon>Bacteria</taxon>
        <taxon>Bacillati</taxon>
        <taxon>Actinomycetota</taxon>
        <taxon>Actinomycetes</taxon>
        <taxon>Micrococcales</taxon>
        <taxon>Micrococcaceae</taxon>
        <taxon>Nesterenkonia</taxon>
    </lineage>
</organism>
<dbReference type="NCBIfam" id="NF005929">
    <property type="entry name" value="PRK07946.1"/>
    <property type="match status" value="1"/>
</dbReference>
<feature type="compositionally biased region" description="Basic and acidic residues" evidence="7">
    <location>
        <begin position="170"/>
        <end position="185"/>
    </location>
</feature>
<keyword evidence="10" id="KW-1185">Reference proteome</keyword>
<evidence type="ECO:0000256" key="4">
    <source>
        <dbReference type="ARBA" id="ARBA00022692"/>
    </source>
</evidence>
<dbReference type="Pfam" id="PF00420">
    <property type="entry name" value="Oxidored_q2"/>
    <property type="match status" value="1"/>
</dbReference>
<feature type="compositionally biased region" description="Acidic residues" evidence="7">
    <location>
        <begin position="123"/>
        <end position="141"/>
    </location>
</feature>
<feature type="transmembrane region" description="Helical" evidence="8">
    <location>
        <begin position="6"/>
        <end position="23"/>
    </location>
</feature>
<evidence type="ECO:0000256" key="7">
    <source>
        <dbReference type="SAM" id="MobiDB-lite"/>
    </source>
</evidence>
<keyword evidence="4 8" id="KW-0812">Transmembrane</keyword>
<feature type="region of interest" description="Disordered" evidence="7">
    <location>
        <begin position="107"/>
        <end position="219"/>
    </location>
</feature>
<comment type="caution">
    <text evidence="9">The sequence shown here is derived from an EMBL/GenBank/DDBJ whole genome shotgun (WGS) entry which is preliminary data.</text>
</comment>
<keyword evidence="5 8" id="KW-1133">Transmembrane helix</keyword>
<evidence type="ECO:0000313" key="10">
    <source>
        <dbReference type="Proteomes" id="UP001501736"/>
    </source>
</evidence>
<evidence type="ECO:0000256" key="8">
    <source>
        <dbReference type="SAM" id="Phobius"/>
    </source>
</evidence>
<sequence>MTINLTLLVLMGALFAVGVHLLLERSLTRVLLGIILISNGVNLLMLQTAGRARLAPIVRDGAGFADMLDPLPQALVLTAIVISFALTSLMLALIYRSWALARQDEVADDEEDRRVAAQPVHDPEEDSEVPAETSEFSEVDPADPHQARQRGRLLNPQAGRDATAGGAVEDQLRRGLHEPDGDARVRGGAAEPDDGSAAGSADSPAAGPSEGPSRRGRRR</sequence>
<dbReference type="InterPro" id="IPR050601">
    <property type="entry name" value="CPA3_antiporter_subunitC"/>
</dbReference>
<comment type="subcellular location">
    <subcellularLocation>
        <location evidence="1">Cell membrane</location>
        <topology evidence="1">Multi-pass membrane protein</topology>
    </subcellularLocation>
</comment>